<sequence length="178" mass="20276">MRAESRDRRGGLRARVQAVRQAVPHGVQGPEVLLRVVRERGAKGREQAARGRVPRREEREGPRDQRHARGAGGREVRLMRDGYLLNLRTFREVRDDKAQALKPLEEAAEVFGAWQDCDDMRYSQIMTARRAYRDDLIDECLDTVQATVNLLAAVGATQGEVDAAIRRMDERNCERGRL</sequence>
<organism evidence="2">
    <name type="scientific">Siphoviridae sp. ctjbm8</name>
    <dbReference type="NCBI Taxonomy" id="2825634"/>
    <lineage>
        <taxon>Viruses</taxon>
        <taxon>Duplodnaviria</taxon>
        <taxon>Heunggongvirae</taxon>
        <taxon>Uroviricota</taxon>
        <taxon>Caudoviricetes</taxon>
    </lineage>
</organism>
<evidence type="ECO:0000313" key="2">
    <source>
        <dbReference type="EMBL" id="DAG05758.1"/>
    </source>
</evidence>
<name>A0A8S5VGE6_9CAUD</name>
<evidence type="ECO:0000256" key="1">
    <source>
        <dbReference type="SAM" id="MobiDB-lite"/>
    </source>
</evidence>
<reference evidence="2" key="1">
    <citation type="journal article" date="2021" name="Proc. Natl. Acad. Sci. U.S.A.">
        <title>A Catalog of Tens of Thousands of Viruses from Human Metagenomes Reveals Hidden Associations with Chronic Diseases.</title>
        <authorList>
            <person name="Tisza M.J."/>
            <person name="Buck C.B."/>
        </authorList>
    </citation>
    <scope>NUCLEOTIDE SEQUENCE</scope>
    <source>
        <strain evidence="2">Ctjbm8</strain>
    </source>
</reference>
<protein>
    <submittedName>
        <fullName evidence="2">Triphosphate Pyrophosphohydrolase</fullName>
    </submittedName>
</protein>
<dbReference type="EMBL" id="BK016264">
    <property type="protein sequence ID" value="DAG05758.1"/>
    <property type="molecule type" value="Genomic_DNA"/>
</dbReference>
<proteinExistence type="predicted"/>
<accession>A0A8S5VGE6</accession>
<feature type="region of interest" description="Disordered" evidence="1">
    <location>
        <begin position="42"/>
        <end position="72"/>
    </location>
</feature>